<name>W4L6K0_ENTF1</name>
<comment type="caution">
    <text evidence="6">The sequence shown here is derived from an EMBL/GenBank/DDBJ whole genome shotgun (WGS) entry which is preliminary data.</text>
</comment>
<gene>
    <name evidence="6" type="ORF">ETSY1_38825</name>
</gene>
<dbReference type="GO" id="GO:0050661">
    <property type="term" value="F:NADP binding"/>
    <property type="evidence" value="ECO:0007669"/>
    <property type="project" value="InterPro"/>
</dbReference>
<dbReference type="InterPro" id="IPR006115">
    <property type="entry name" value="6PGDH_NADP-bd"/>
</dbReference>
<dbReference type="InterPro" id="IPR013328">
    <property type="entry name" value="6PGD_dom2"/>
</dbReference>
<accession>W4L6K0</accession>
<dbReference type="InterPro" id="IPR002204">
    <property type="entry name" value="3-OH-isobutyrate_DH-rel_CS"/>
</dbReference>
<dbReference type="PROSITE" id="PS00895">
    <property type="entry name" value="3_HYDROXYISOBUT_DH"/>
    <property type="match status" value="1"/>
</dbReference>
<dbReference type="Gene3D" id="1.10.1040.10">
    <property type="entry name" value="N-(1-d-carboxylethyl)-l-norvaline Dehydrogenase, domain 2"/>
    <property type="match status" value="1"/>
</dbReference>
<evidence type="ECO:0000259" key="5">
    <source>
        <dbReference type="Pfam" id="PF14833"/>
    </source>
</evidence>
<evidence type="ECO:0000313" key="6">
    <source>
        <dbReference type="EMBL" id="ETW93524.1"/>
    </source>
</evidence>
<sequence length="313" mass="33725">MKVGFIGLGTMGSGMAMNILKGGFDMVVHDINRDAAGPYIEEGATWADTPREVAEGTQVVFSSLPGPPEVESVALNSDSGLLAGVTEGKVYFDLSTNSPTLVRRIHQVFSEKGAHVLDAPVSGGPAGAQSGRLAIWVGGDKAIYEQYKHVLDAFGDKPFYVGEIGTGSIAKLVHNCSGYVVQTALAETFTMGIKAGVDPLTLWQAVRHGALGRRGVFDGLPNQFLPGEFDPPDFALRLARKDVTLAVGVGREYDVPMRLAHMTLEEMTEAMNRGWDGRDSRVAMLLQEERAGVEVKVPREQIQQVIDRENQNG</sequence>
<dbReference type="SUPFAM" id="SSF51735">
    <property type="entry name" value="NAD(P)-binding Rossmann-fold domains"/>
    <property type="match status" value="1"/>
</dbReference>
<organism evidence="6 7">
    <name type="scientific">Entotheonella factor</name>
    <dbReference type="NCBI Taxonomy" id="1429438"/>
    <lineage>
        <taxon>Bacteria</taxon>
        <taxon>Pseudomonadati</taxon>
        <taxon>Nitrospinota/Tectimicrobiota group</taxon>
        <taxon>Candidatus Tectimicrobiota</taxon>
        <taxon>Candidatus Entotheonellia</taxon>
        <taxon>Candidatus Entotheonellales</taxon>
        <taxon>Candidatus Entotheonellaceae</taxon>
        <taxon>Candidatus Entotheonella</taxon>
    </lineage>
</organism>
<evidence type="ECO:0000256" key="2">
    <source>
        <dbReference type="ARBA" id="ARBA00023027"/>
    </source>
</evidence>
<dbReference type="Pfam" id="PF14833">
    <property type="entry name" value="NAD_binding_11"/>
    <property type="match status" value="1"/>
</dbReference>
<dbReference type="SUPFAM" id="SSF48179">
    <property type="entry name" value="6-phosphogluconate dehydrogenase C-terminal domain-like"/>
    <property type="match status" value="1"/>
</dbReference>
<evidence type="ECO:0000313" key="7">
    <source>
        <dbReference type="Proteomes" id="UP000019141"/>
    </source>
</evidence>
<dbReference type="InterPro" id="IPR015815">
    <property type="entry name" value="HIBADH-related"/>
</dbReference>
<dbReference type="AlphaFoldDB" id="W4L6K0"/>
<dbReference type="EMBL" id="AZHW01001222">
    <property type="protein sequence ID" value="ETW93524.1"/>
    <property type="molecule type" value="Genomic_DNA"/>
</dbReference>
<feature type="active site" evidence="3">
    <location>
        <position position="171"/>
    </location>
</feature>
<dbReference type="InterPro" id="IPR029154">
    <property type="entry name" value="HIBADH-like_NADP-bd"/>
</dbReference>
<keyword evidence="1" id="KW-0560">Oxidoreductase</keyword>
<proteinExistence type="predicted"/>
<dbReference type="Proteomes" id="UP000019141">
    <property type="component" value="Unassembled WGS sequence"/>
</dbReference>
<evidence type="ECO:0000256" key="1">
    <source>
        <dbReference type="ARBA" id="ARBA00023002"/>
    </source>
</evidence>
<dbReference type="InterPro" id="IPR036291">
    <property type="entry name" value="NAD(P)-bd_dom_sf"/>
</dbReference>
<dbReference type="GO" id="GO:0008442">
    <property type="term" value="F:3-hydroxyisobutyrate dehydrogenase activity"/>
    <property type="evidence" value="ECO:0007669"/>
    <property type="project" value="TreeGrafter"/>
</dbReference>
<dbReference type="GO" id="GO:0051287">
    <property type="term" value="F:NAD binding"/>
    <property type="evidence" value="ECO:0007669"/>
    <property type="project" value="InterPro"/>
</dbReference>
<feature type="domain" description="3-hydroxyisobutyrate dehydrogenase-like NAD-binding" evidence="5">
    <location>
        <begin position="165"/>
        <end position="279"/>
    </location>
</feature>
<evidence type="ECO:0000256" key="3">
    <source>
        <dbReference type="PIRSR" id="PIRSR000103-1"/>
    </source>
</evidence>
<dbReference type="PANTHER" id="PTHR22981">
    <property type="entry name" value="3-HYDROXYISOBUTYRATE DEHYDROGENASE-RELATED"/>
    <property type="match status" value="1"/>
</dbReference>
<dbReference type="PANTHER" id="PTHR22981:SF84">
    <property type="entry name" value="3-HYDROXYISOBUTYRATE DEHYDROGENASE"/>
    <property type="match status" value="1"/>
</dbReference>
<dbReference type="GO" id="GO:0006574">
    <property type="term" value="P:L-valine catabolic process"/>
    <property type="evidence" value="ECO:0007669"/>
    <property type="project" value="TreeGrafter"/>
</dbReference>
<reference evidence="6 7" key="1">
    <citation type="journal article" date="2014" name="Nature">
        <title>An environmental bacterial taxon with a large and distinct metabolic repertoire.</title>
        <authorList>
            <person name="Wilson M.C."/>
            <person name="Mori T."/>
            <person name="Ruckert C."/>
            <person name="Uria A.R."/>
            <person name="Helf M.J."/>
            <person name="Takada K."/>
            <person name="Gernert C."/>
            <person name="Steffens U.A."/>
            <person name="Heycke N."/>
            <person name="Schmitt S."/>
            <person name="Rinke C."/>
            <person name="Helfrich E.J."/>
            <person name="Brachmann A.O."/>
            <person name="Gurgui C."/>
            <person name="Wakimoto T."/>
            <person name="Kracht M."/>
            <person name="Crusemann M."/>
            <person name="Hentschel U."/>
            <person name="Abe I."/>
            <person name="Matsunaga S."/>
            <person name="Kalinowski J."/>
            <person name="Takeyama H."/>
            <person name="Piel J."/>
        </authorList>
    </citation>
    <scope>NUCLEOTIDE SEQUENCE [LARGE SCALE GENOMIC DNA]</scope>
    <source>
        <strain evidence="7">TSY1</strain>
    </source>
</reference>
<feature type="domain" description="6-phosphogluconate dehydrogenase NADP-binding" evidence="4">
    <location>
        <begin position="2"/>
        <end position="162"/>
    </location>
</feature>
<keyword evidence="2" id="KW-0520">NAD</keyword>
<keyword evidence="7" id="KW-1185">Reference proteome</keyword>
<protein>
    <submittedName>
        <fullName evidence="6">3-hydroxyisobutyrate dehydrogenase</fullName>
    </submittedName>
</protein>
<dbReference type="PIRSF" id="PIRSF000103">
    <property type="entry name" value="HIBADH"/>
    <property type="match status" value="1"/>
</dbReference>
<dbReference type="Pfam" id="PF03446">
    <property type="entry name" value="NAD_binding_2"/>
    <property type="match status" value="1"/>
</dbReference>
<dbReference type="InterPro" id="IPR008927">
    <property type="entry name" value="6-PGluconate_DH-like_C_sf"/>
</dbReference>
<dbReference type="Gene3D" id="3.40.50.720">
    <property type="entry name" value="NAD(P)-binding Rossmann-like Domain"/>
    <property type="match status" value="1"/>
</dbReference>
<dbReference type="HOGENOM" id="CLU_035117_1_1_7"/>
<evidence type="ECO:0000259" key="4">
    <source>
        <dbReference type="Pfam" id="PF03446"/>
    </source>
</evidence>